<dbReference type="PROSITE" id="PS51708">
    <property type="entry name" value="CHAD"/>
    <property type="match status" value="1"/>
</dbReference>
<dbReference type="RefSeq" id="WP_175492484.1">
    <property type="nucleotide sequence ID" value="NZ_FOSN01000002.1"/>
</dbReference>
<dbReference type="SUPFAM" id="SSF55154">
    <property type="entry name" value="CYTH-like phosphatases"/>
    <property type="match status" value="1"/>
</dbReference>
<dbReference type="EMBL" id="FOSN01000002">
    <property type="protein sequence ID" value="SFK10669.1"/>
    <property type="molecule type" value="Genomic_DNA"/>
</dbReference>
<dbReference type="SMART" id="SM01118">
    <property type="entry name" value="CYTH"/>
    <property type="match status" value="1"/>
</dbReference>
<dbReference type="STRING" id="1612308.SAMN05444581_102124"/>
<evidence type="ECO:0000313" key="4">
    <source>
        <dbReference type="EMBL" id="SFK10669.1"/>
    </source>
</evidence>
<feature type="domain" description="CHAD" evidence="3">
    <location>
        <begin position="212"/>
        <end position="516"/>
    </location>
</feature>
<feature type="domain" description="CYTH" evidence="2">
    <location>
        <begin position="4"/>
        <end position="197"/>
    </location>
</feature>
<evidence type="ECO:0000313" key="5">
    <source>
        <dbReference type="Proteomes" id="UP000198755"/>
    </source>
</evidence>
<accession>A0A1I3WU39</accession>
<protein>
    <submittedName>
        <fullName evidence="4">Inorganic triphosphatase YgiF, contains CYTH and CHAD domains</fullName>
    </submittedName>
</protein>
<dbReference type="PROSITE" id="PS51707">
    <property type="entry name" value="CYTH"/>
    <property type="match status" value="1"/>
</dbReference>
<dbReference type="SMART" id="SM00880">
    <property type="entry name" value="CHAD"/>
    <property type="match status" value="1"/>
</dbReference>
<dbReference type="InterPro" id="IPR033469">
    <property type="entry name" value="CYTH-like_dom_sf"/>
</dbReference>
<dbReference type="InterPro" id="IPR038186">
    <property type="entry name" value="CHAD_dom_sf"/>
</dbReference>
<sequence length="517" mass="58061">MRQPRETELKFLAAPEDLERIAKAEFLASAEHLCSASIRTSYFDTPDRDFRKHGLLVRVRNFGDHWIQSVKQASGVERFESEREIDEPSPSLRLPGDLPPSCGVTCADNLKEQFASQVQRKTFLLAASGAVIEIAFDRGDIVTPDGKIQQISEIELELKDGDPAGLFGLARQLAENAPVSFSLLSKGERGFLLAEKQSGLPHKASKVHLSRELSVAQSFAAIGRMLLHDFMLNLSPPPPASVRVSDQILDVETVHQTRVAIRRLRAAMNFFRPCVEDQEFAQLKDGLRWISGLLGAARNFDVWQEETLGRKVASLKVAEGYRELSAAMEEKRLHSHQELTEAIGSLRLRLLILDLAIWLEAGEWRSTGKPADMTPLIDFVKPRMRAAARKLRRQGRNFATLGKEQQHALRIRAKKLRYCIEFFLDLFETSRGRRRAKKLLRALEDLQASIGKMHDDDSLGDFLADAFVGGRHDRERRLSPTAAFAAGRLCASHPRRKKLERKAAKGFAKFAGTRISV</sequence>
<dbReference type="CDD" id="cd07756">
    <property type="entry name" value="CYTH-like_Pase_CHAD"/>
    <property type="match status" value="1"/>
</dbReference>
<evidence type="ECO:0000259" key="3">
    <source>
        <dbReference type="PROSITE" id="PS51708"/>
    </source>
</evidence>
<organism evidence="4 5">
    <name type="scientific">Methylocapsa palsarum</name>
    <dbReference type="NCBI Taxonomy" id="1612308"/>
    <lineage>
        <taxon>Bacteria</taxon>
        <taxon>Pseudomonadati</taxon>
        <taxon>Pseudomonadota</taxon>
        <taxon>Alphaproteobacteria</taxon>
        <taxon>Hyphomicrobiales</taxon>
        <taxon>Beijerinckiaceae</taxon>
        <taxon>Methylocapsa</taxon>
    </lineage>
</organism>
<name>A0A1I3WU39_9HYPH</name>
<dbReference type="InterPro" id="IPR023577">
    <property type="entry name" value="CYTH_domain"/>
</dbReference>
<reference evidence="4 5" key="1">
    <citation type="submission" date="2016-10" db="EMBL/GenBank/DDBJ databases">
        <authorList>
            <person name="de Groot N.N."/>
        </authorList>
    </citation>
    <scope>NUCLEOTIDE SEQUENCE [LARGE SCALE GENOMIC DNA]</scope>
    <source>
        <strain evidence="4 5">NE2</strain>
    </source>
</reference>
<dbReference type="PANTHER" id="PTHR39339">
    <property type="entry name" value="SLR1444 PROTEIN"/>
    <property type="match status" value="1"/>
</dbReference>
<dbReference type="PANTHER" id="PTHR39339:SF1">
    <property type="entry name" value="CHAD DOMAIN-CONTAINING PROTEIN"/>
    <property type="match status" value="1"/>
</dbReference>
<dbReference type="Proteomes" id="UP000198755">
    <property type="component" value="Unassembled WGS sequence"/>
</dbReference>
<feature type="region of interest" description="Disordered" evidence="1">
    <location>
        <begin position="78"/>
        <end position="97"/>
    </location>
</feature>
<evidence type="ECO:0000256" key="1">
    <source>
        <dbReference type="SAM" id="MobiDB-lite"/>
    </source>
</evidence>
<dbReference type="Pfam" id="PF05235">
    <property type="entry name" value="CHAD"/>
    <property type="match status" value="1"/>
</dbReference>
<keyword evidence="5" id="KW-1185">Reference proteome</keyword>
<dbReference type="AlphaFoldDB" id="A0A1I3WU39"/>
<evidence type="ECO:0000259" key="2">
    <source>
        <dbReference type="PROSITE" id="PS51707"/>
    </source>
</evidence>
<dbReference type="Gene3D" id="1.40.20.10">
    <property type="entry name" value="CHAD domain"/>
    <property type="match status" value="1"/>
</dbReference>
<dbReference type="Pfam" id="PF01928">
    <property type="entry name" value="CYTH"/>
    <property type="match status" value="1"/>
</dbReference>
<dbReference type="Gene3D" id="2.40.320.10">
    <property type="entry name" value="Hypothetical Protein Pfu-838710-001"/>
    <property type="match status" value="1"/>
</dbReference>
<gene>
    <name evidence="4" type="ORF">SAMN05444581_102124</name>
</gene>
<proteinExistence type="predicted"/>
<dbReference type="InterPro" id="IPR007899">
    <property type="entry name" value="CHAD_dom"/>
</dbReference>